<name>A0A879R3I0_9CAUD</name>
<sequence>MIKLFQFLLTGCWHSWEVFEKKQIFDTGTKITHDQEEVPLPIATKYIMRCKHCGEMKVFDTMKVW</sequence>
<reference evidence="1" key="1">
    <citation type="submission" date="2020-09" db="EMBL/GenBank/DDBJ databases">
        <authorList>
            <person name="Zhang D."/>
            <person name="Hatherill J.R."/>
            <person name="Ramirez J.F."/>
            <person name="Edinger B."/>
            <person name="Balarin R."/>
            <person name="Sullivan A."/>
            <person name="Humpal K.M."/>
            <person name="Guseva A."/>
            <person name="Butela K.A."/>
            <person name="Garlena R.A."/>
            <person name="Russell D.A."/>
            <person name="Pope W.H."/>
            <person name="Jacobs-Sera D."/>
            <person name="Hatfull G.F."/>
        </authorList>
    </citation>
    <scope>NUCLEOTIDE SEQUENCE</scope>
</reference>
<dbReference type="GeneID" id="77946283"/>
<keyword evidence="2" id="KW-1185">Reference proteome</keyword>
<protein>
    <submittedName>
        <fullName evidence="1">Uncharacterized protein</fullName>
    </submittedName>
</protein>
<dbReference type="RefSeq" id="YP_010670088.1">
    <property type="nucleotide sequence ID" value="NC_070963.1"/>
</dbReference>
<dbReference type="Proteomes" id="UP000664915">
    <property type="component" value="Segment"/>
</dbReference>
<organism evidence="1 2">
    <name type="scientific">Synechococcus phage S-SRM01</name>
    <dbReference type="NCBI Taxonomy" id="2781608"/>
    <lineage>
        <taxon>Viruses</taxon>
        <taxon>Duplodnaviria</taxon>
        <taxon>Heunggongvirae</taxon>
        <taxon>Uroviricota</taxon>
        <taxon>Caudoviricetes</taxon>
        <taxon>Pantevenvirales</taxon>
        <taxon>Kyanoviridae</taxon>
        <taxon>Serangoonvirus</taxon>
        <taxon>Serangoonvirus essarone</taxon>
    </lineage>
</organism>
<proteinExistence type="predicted"/>
<accession>A0A879R3I0</accession>
<dbReference type="EMBL" id="MW015081">
    <property type="protein sequence ID" value="QPX48078.1"/>
    <property type="molecule type" value="Genomic_DNA"/>
</dbReference>
<evidence type="ECO:0000313" key="2">
    <source>
        <dbReference type="Proteomes" id="UP000664915"/>
    </source>
</evidence>
<dbReference type="KEGG" id="vg:77946283"/>
<evidence type="ECO:0000313" key="1">
    <source>
        <dbReference type="EMBL" id="QPX48078.1"/>
    </source>
</evidence>